<name>A0A0S2THS0_9GAMM</name>
<feature type="domain" description="Multidrug resistance protein MdtA-like C-terminal permuted SH3" evidence="4">
    <location>
        <begin position="273"/>
        <end position="333"/>
    </location>
</feature>
<dbReference type="GO" id="GO:0015562">
    <property type="term" value="F:efflux transmembrane transporter activity"/>
    <property type="evidence" value="ECO:0007669"/>
    <property type="project" value="TreeGrafter"/>
</dbReference>
<feature type="domain" description="CusB-like beta-barrel" evidence="3">
    <location>
        <begin position="195"/>
        <end position="265"/>
    </location>
</feature>
<dbReference type="EMBL" id="CP013099">
    <property type="protein sequence ID" value="ALP54695.1"/>
    <property type="molecule type" value="Genomic_DNA"/>
</dbReference>
<keyword evidence="2" id="KW-0175">Coiled coil</keyword>
<comment type="similarity">
    <text evidence="1">Belongs to the membrane fusion protein (MFP) (TC 8.A.1) family.</text>
</comment>
<dbReference type="Gene3D" id="1.10.287.470">
    <property type="entry name" value="Helix hairpin bin"/>
    <property type="match status" value="1"/>
</dbReference>
<evidence type="ECO:0000256" key="2">
    <source>
        <dbReference type="SAM" id="Coils"/>
    </source>
</evidence>
<dbReference type="KEGG" id="tee:Tel_01575"/>
<evidence type="ECO:0000313" key="6">
    <source>
        <dbReference type="EMBL" id="ALP54695.1"/>
    </source>
</evidence>
<dbReference type="Proteomes" id="UP000055136">
    <property type="component" value="Chromosome"/>
</dbReference>
<proteinExistence type="inferred from homology"/>
<organism evidence="6 7">
    <name type="scientific">Candidatus Tenderia electrophaga</name>
    <dbReference type="NCBI Taxonomy" id="1748243"/>
    <lineage>
        <taxon>Bacteria</taxon>
        <taxon>Pseudomonadati</taxon>
        <taxon>Pseudomonadota</taxon>
        <taxon>Gammaproteobacteria</taxon>
        <taxon>Candidatus Tenderiales</taxon>
        <taxon>Candidatus Tenderiaceae</taxon>
        <taxon>Candidatus Tenderia</taxon>
    </lineage>
</organism>
<evidence type="ECO:0000259" key="4">
    <source>
        <dbReference type="Pfam" id="PF25967"/>
    </source>
</evidence>
<dbReference type="Pfam" id="PF25967">
    <property type="entry name" value="RND-MFP_C"/>
    <property type="match status" value="1"/>
</dbReference>
<dbReference type="NCBIfam" id="TIGR01730">
    <property type="entry name" value="RND_mfp"/>
    <property type="match status" value="1"/>
</dbReference>
<dbReference type="Gene3D" id="2.40.420.20">
    <property type="match status" value="1"/>
</dbReference>
<reference evidence="6" key="1">
    <citation type="submission" date="2015-10" db="EMBL/GenBank/DDBJ databases">
        <title>Description of Candidatus Tenderia electrophaga gen. nov, sp. nov., an Uncultivated Electroautotroph from a Biocathode Enrichment.</title>
        <authorList>
            <person name="Eddie B.J."/>
            <person name="Malanoski A.P."/>
            <person name="Wang Z."/>
            <person name="Hall R.J."/>
            <person name="Oh S.D."/>
            <person name="Heiner C."/>
            <person name="Lin B."/>
            <person name="Strycharz-Glaven S.M."/>
        </authorList>
    </citation>
    <scope>NUCLEOTIDE SEQUENCE [LARGE SCALE GENOMIC DNA]</scope>
    <source>
        <strain evidence="6">NRL1</strain>
    </source>
</reference>
<protein>
    <submittedName>
        <fullName evidence="6">Uncharacterized protein</fullName>
    </submittedName>
</protein>
<dbReference type="InterPro" id="IPR058627">
    <property type="entry name" value="MdtA-like_C"/>
</dbReference>
<dbReference type="STRING" id="1748243.Tel_01575"/>
<dbReference type="InterPro" id="IPR058792">
    <property type="entry name" value="Beta-barrel_RND_2"/>
</dbReference>
<keyword evidence="7" id="KW-1185">Reference proteome</keyword>
<dbReference type="Pfam" id="PF25973">
    <property type="entry name" value="BSH_CzcB"/>
    <property type="match status" value="1"/>
</dbReference>
<feature type="coiled-coil region" evidence="2">
    <location>
        <begin position="86"/>
        <end position="158"/>
    </location>
</feature>
<evidence type="ECO:0000256" key="1">
    <source>
        <dbReference type="ARBA" id="ARBA00009477"/>
    </source>
</evidence>
<dbReference type="Gene3D" id="2.40.30.170">
    <property type="match status" value="1"/>
</dbReference>
<evidence type="ECO:0000259" key="3">
    <source>
        <dbReference type="Pfam" id="PF25954"/>
    </source>
</evidence>
<dbReference type="PANTHER" id="PTHR30469:SF15">
    <property type="entry name" value="HLYD FAMILY OF SECRETION PROTEINS"/>
    <property type="match status" value="1"/>
</dbReference>
<dbReference type="GO" id="GO:1990281">
    <property type="term" value="C:efflux pump complex"/>
    <property type="evidence" value="ECO:0007669"/>
    <property type="project" value="TreeGrafter"/>
</dbReference>
<sequence length="350" mass="38340">MVTLLALLPGGLIFAADAPRVVVDEARQVDIVRQIPLTGTITSARVSRLSPEVEGRVKRLFVDVGDDVAQGDRLLQVDSELAELTYEATQALTEQTRAELADAKRRYADAQRLRKQNTVSENELLLREAEVQIKSAALARQQAEQRRQQAELERYVVKAPFEGVISAKLTEAGEWIEPGTALFNLVATHELRADFAVPQGVYTRINEHSRIHLTLDALAEHSVPGRISAVVPVNDPSARTFLLRVLFDDAELRAIPGMSVAATLEVGSGDRGVVVARDAVLRYPDGRVTVWVVRQDGDQATVSERHVTLGHSFDGQVEVRDGLQAGDTVVVLGNEALEQGQAVRIEKARQ</sequence>
<dbReference type="PANTHER" id="PTHR30469">
    <property type="entry name" value="MULTIDRUG RESISTANCE PROTEIN MDTA"/>
    <property type="match status" value="1"/>
</dbReference>
<dbReference type="InterPro" id="IPR058647">
    <property type="entry name" value="BSH_CzcB-like"/>
</dbReference>
<feature type="domain" description="CzcB-like barrel-sandwich hybrid" evidence="5">
    <location>
        <begin position="46"/>
        <end position="185"/>
    </location>
</feature>
<gene>
    <name evidence="6" type="ORF">Tel_01575</name>
</gene>
<dbReference type="SUPFAM" id="SSF111369">
    <property type="entry name" value="HlyD-like secretion proteins"/>
    <property type="match status" value="1"/>
</dbReference>
<accession>A0A0S2THS0</accession>
<dbReference type="AlphaFoldDB" id="A0A0S2THS0"/>
<dbReference type="InterPro" id="IPR006143">
    <property type="entry name" value="RND_pump_MFP"/>
</dbReference>
<evidence type="ECO:0000259" key="5">
    <source>
        <dbReference type="Pfam" id="PF25973"/>
    </source>
</evidence>
<dbReference type="Gene3D" id="2.40.50.100">
    <property type="match status" value="1"/>
</dbReference>
<dbReference type="Pfam" id="PF25954">
    <property type="entry name" value="Beta-barrel_RND_2"/>
    <property type="match status" value="1"/>
</dbReference>
<evidence type="ECO:0000313" key="7">
    <source>
        <dbReference type="Proteomes" id="UP000055136"/>
    </source>
</evidence>